<dbReference type="EMBL" id="JAWDIU010000008">
    <property type="protein sequence ID" value="MDU0328423.1"/>
    <property type="molecule type" value="Genomic_DNA"/>
</dbReference>
<organism evidence="1 2">
    <name type="scientific">Microbacterium algihabitans</name>
    <dbReference type="NCBI Taxonomy" id="3075992"/>
    <lineage>
        <taxon>Bacteria</taxon>
        <taxon>Bacillati</taxon>
        <taxon>Actinomycetota</taxon>
        <taxon>Actinomycetes</taxon>
        <taxon>Micrococcales</taxon>
        <taxon>Microbacteriaceae</taxon>
        <taxon>Microbacterium</taxon>
    </lineage>
</organism>
<comment type="caution">
    <text evidence="1">The sequence shown here is derived from an EMBL/GenBank/DDBJ whole genome shotgun (WGS) entry which is preliminary data.</text>
</comment>
<proteinExistence type="predicted"/>
<gene>
    <name evidence="1" type="ORF">RWH43_16815</name>
</gene>
<keyword evidence="2" id="KW-1185">Reference proteome</keyword>
<evidence type="ECO:0000313" key="2">
    <source>
        <dbReference type="Proteomes" id="UP001256673"/>
    </source>
</evidence>
<reference evidence="1 2" key="1">
    <citation type="submission" date="2023-09" db="EMBL/GenBank/DDBJ databases">
        <title>Microbacterium fusihabitans sp. nov., Microbacterium phycihabitans sp. nov., and Microbacterium cervinum sp. nov., isolated from dried seaweeds of beach.</title>
        <authorList>
            <person name="Lee S.D."/>
        </authorList>
    </citation>
    <scope>NUCLEOTIDE SEQUENCE [LARGE SCALE GENOMIC DNA]</scope>
    <source>
        <strain evidence="1 2">KSW2-21</strain>
    </source>
</reference>
<accession>A0ABU3RZW1</accession>
<protein>
    <submittedName>
        <fullName evidence="1">Uncharacterized protein</fullName>
    </submittedName>
</protein>
<dbReference type="Proteomes" id="UP001256673">
    <property type="component" value="Unassembled WGS sequence"/>
</dbReference>
<dbReference type="RefSeq" id="WP_316002020.1">
    <property type="nucleotide sequence ID" value="NZ_JAWDIU010000008.1"/>
</dbReference>
<sequence length="181" mass="19272">MSDVTCTVPAMTDNELKASDYIYSGIKSLGGWGRTIESAHGRGGQRARHVGVLISDVILAGGEDTMPVAITGKLDQAGTGHLAVLYADVIVIAHATNLVSGEASALVTVHSLRELSKVEVRSNHNYYDGTDRRQQHADPRVSVTLERLVLTFADRGHDRTPLTDATAVSAALDAIRASLAR</sequence>
<name>A0ABU3RZW1_9MICO</name>
<evidence type="ECO:0000313" key="1">
    <source>
        <dbReference type="EMBL" id="MDU0328423.1"/>
    </source>
</evidence>